<proteinExistence type="predicted"/>
<reference evidence="2 3" key="2">
    <citation type="submission" date="2024-07" db="EMBL/GenBank/DDBJ databases">
        <authorList>
            <person name="Akdeniz Z."/>
        </authorList>
    </citation>
    <scope>NUCLEOTIDE SEQUENCE [LARGE SCALE GENOMIC DNA]</scope>
</reference>
<dbReference type="Proteomes" id="UP001642409">
    <property type="component" value="Unassembled WGS sequence"/>
</dbReference>
<name>A0AA86UI25_9EUKA</name>
<evidence type="ECO:0000313" key="2">
    <source>
        <dbReference type="EMBL" id="CAL5985010.1"/>
    </source>
</evidence>
<reference evidence="1" key="1">
    <citation type="submission" date="2023-06" db="EMBL/GenBank/DDBJ databases">
        <authorList>
            <person name="Kurt Z."/>
        </authorList>
    </citation>
    <scope>NUCLEOTIDE SEQUENCE</scope>
</reference>
<sequence>MDCKLSGSNFNESSYSGFIVSQIQQDFLSQQINNLFVCVSNIPALGNQSISIQFNLKLGCDLCGELHVVYGICQVDLLNGQLVNGILQCIYPFIFNNNECICDQGYMFDQLNCVNIIQAIQNISNVNNSEMQQRVIKVENAISELDQCILLNSSLLLQQLYSTQSVLENYIISNHSLTSVNLQTSVAVLDNRIFGNATFLSNYINTNQITLENYILQNSTILDWRIFNNISGLNQNISRLENVVQYNLSALQHNFSSTIATLNLSINDFKFNQSQIIADIQTQYQNQVVQMQDIIINMSKQINCTNTAGTFINGSCIQNSCSIQGQKLINGVCQCANMNSFVENNVCVCPKYSTLVGSVCTCPDNSSIDQGICKCIITGQTIQSGVCQCSTANAFVKNGACSCGIDSLNTSNTCSCPENSNLINGTCTCNITGQTMQSGVCTCPSGQPVVSGSCQIVVIINSTDNTFQCNLNISITTFDIQTATNQLTTPLSFSQYQIFAASEVISDAFIDISDNVYSTINPLFQSQKSFNNIKIQIATQSMTSGSILVPNTTTTLKINQMSIISKSGSSIYNSQYLNILVASSSNTNISSLLINLNFSMSSGSIALINTVSGSIYITSYQILGAILSSNQVSMIALSIASATGNISQVSFKANVFNVGNCSSYLFGTAASSEFTVSNIVITIGNSTSSQILSQISPGSYYWQFGGIIANILGSSKININNIIYDCYQQINTVSYYFGFLVGYGQQSSSSLTISNLCQLQKITGSQQFQYFGLIGYTLTNTSLTQVNTRTIIITNSGYQVGILFGYIQSANNLIQNVSVVNCNINISSQHYMGGFIGNMVSSNMQILNSTISQSNFSGSSYTGGFIGISSSSKVKITGSKIQQVRIVSQSNIGIVLSYSTGNSIVFSNSSSIFNYINNVLQYDCPQFSNPFSQIGC</sequence>
<evidence type="ECO:0000313" key="3">
    <source>
        <dbReference type="Proteomes" id="UP001642409"/>
    </source>
</evidence>
<protein>
    <submittedName>
        <fullName evidence="1">Uncharacterized protein</fullName>
    </submittedName>
</protein>
<gene>
    <name evidence="1" type="ORF">HINF_LOCUS40216</name>
    <name evidence="2" type="ORF">HINF_LOCUS8471</name>
</gene>
<comment type="caution">
    <text evidence="1">The sequence shown here is derived from an EMBL/GenBank/DDBJ whole genome shotgun (WGS) entry which is preliminary data.</text>
</comment>
<dbReference type="Gene3D" id="2.160.20.110">
    <property type="match status" value="1"/>
</dbReference>
<accession>A0AA86UI25</accession>
<evidence type="ECO:0000313" key="1">
    <source>
        <dbReference type="EMBL" id="CAI9952571.1"/>
    </source>
</evidence>
<dbReference type="EMBL" id="CATOUU010000834">
    <property type="protein sequence ID" value="CAI9952571.1"/>
    <property type="molecule type" value="Genomic_DNA"/>
</dbReference>
<dbReference type="EMBL" id="CAXDID020000018">
    <property type="protein sequence ID" value="CAL5985010.1"/>
    <property type="molecule type" value="Genomic_DNA"/>
</dbReference>
<organism evidence="1">
    <name type="scientific">Hexamita inflata</name>
    <dbReference type="NCBI Taxonomy" id="28002"/>
    <lineage>
        <taxon>Eukaryota</taxon>
        <taxon>Metamonada</taxon>
        <taxon>Diplomonadida</taxon>
        <taxon>Hexamitidae</taxon>
        <taxon>Hexamitinae</taxon>
        <taxon>Hexamita</taxon>
    </lineage>
</organism>
<dbReference type="AlphaFoldDB" id="A0AA86UI25"/>
<keyword evidence="3" id="KW-1185">Reference proteome</keyword>